<name>A0A7I8KPJ9_SPIIN</name>
<evidence type="ECO:0000313" key="3">
    <source>
        <dbReference type="Proteomes" id="UP000663760"/>
    </source>
</evidence>
<evidence type="ECO:0000313" key="2">
    <source>
        <dbReference type="EMBL" id="CAA7399402.1"/>
    </source>
</evidence>
<dbReference type="EMBL" id="LR746270">
    <property type="protein sequence ID" value="CAA7399402.1"/>
    <property type="molecule type" value="Genomic_DNA"/>
</dbReference>
<dbReference type="AlphaFoldDB" id="A0A7I8KPJ9"/>
<protein>
    <submittedName>
        <fullName evidence="2">Uncharacterized protein</fullName>
    </submittedName>
</protein>
<reference evidence="2" key="1">
    <citation type="submission" date="2020-02" db="EMBL/GenBank/DDBJ databases">
        <authorList>
            <person name="Scholz U."/>
            <person name="Mascher M."/>
            <person name="Fiebig A."/>
        </authorList>
    </citation>
    <scope>NUCLEOTIDE SEQUENCE</scope>
</reference>
<evidence type="ECO:0000256" key="1">
    <source>
        <dbReference type="SAM" id="MobiDB-lite"/>
    </source>
</evidence>
<feature type="compositionally biased region" description="Basic and acidic residues" evidence="1">
    <location>
        <begin position="1"/>
        <end position="29"/>
    </location>
</feature>
<sequence>MDTSNREIYRKVLRSDPPGRRRPEIEGKAAKSAARANIPPPAARPNCRIEP</sequence>
<proteinExistence type="predicted"/>
<organism evidence="2 3">
    <name type="scientific">Spirodela intermedia</name>
    <name type="common">Intermediate duckweed</name>
    <dbReference type="NCBI Taxonomy" id="51605"/>
    <lineage>
        <taxon>Eukaryota</taxon>
        <taxon>Viridiplantae</taxon>
        <taxon>Streptophyta</taxon>
        <taxon>Embryophyta</taxon>
        <taxon>Tracheophyta</taxon>
        <taxon>Spermatophyta</taxon>
        <taxon>Magnoliopsida</taxon>
        <taxon>Liliopsida</taxon>
        <taxon>Araceae</taxon>
        <taxon>Lemnoideae</taxon>
        <taxon>Spirodela</taxon>
    </lineage>
</organism>
<gene>
    <name evidence="2" type="ORF">SI8410_07010072</name>
</gene>
<dbReference type="Proteomes" id="UP000663760">
    <property type="component" value="Chromosome 7"/>
</dbReference>
<feature type="region of interest" description="Disordered" evidence="1">
    <location>
        <begin position="1"/>
        <end position="51"/>
    </location>
</feature>
<keyword evidence="3" id="KW-1185">Reference proteome</keyword>
<accession>A0A7I8KPJ9</accession>